<evidence type="ECO:0000313" key="12">
    <source>
        <dbReference type="Proteomes" id="UP000176665"/>
    </source>
</evidence>
<dbReference type="SUPFAM" id="SSF101353">
    <property type="entry name" value="Putative anticodon-binding domain of alanyl-tRNA synthetase (AlaRS)"/>
    <property type="match status" value="1"/>
</dbReference>
<dbReference type="Pfam" id="PF01411">
    <property type="entry name" value="tRNA-synt_2c"/>
    <property type="match status" value="1"/>
</dbReference>
<keyword evidence="9" id="KW-0030">Aminoacyl-tRNA synthetase</keyword>
<sequence length="612" mass="70019">MTINQEIREKFIKFFTTGERKHKEIPSASLIPEHDPTVLFITAGMHPLIPYLMGEPHPLGKRLVDIQKSFRTDDIDEVGDLTHNTFFEMLGNWSLGDYFKKEAIAWSFEFLTGKEWLSYDPTRIYVSVFEGDADAPQDSESIKAWQDVFKRSGIQAEIGDAKKGVVGNSRIFPYPKSKNWWGPAGTTGPCGPDSEMFYDTGLAVHDENKYGKICHINCDCGRYFEVWNDVFMEFNKKADGKYEMLKQKNVDTGMGMERNTALTVWLRKLTAKPDPFLTDLFNKPRHYLLQLSGRSYEEPFARSVRIILDHSRAVVFLIGDGVEPGNKERGYIVRRLIRRAIRHGKLLGIHSDFMKDLADKIIVNYREFYPELKNNGEFIKNTLDTEEVKFRKLLDKGIRVIEKEKKLDGKLAFDLYQSFGFPPELTLEIASDKGIKIDMATYETEFKKHQELSRTATKGIFKGGLQDHSEKTTRLHTATHLLQQALRIILGNHVRQKGSHITADRLRFDFSHPNKMTEVEMAAVEQLVNEKIKENLKVNKATVEYNKAIADRALTVPGVKYPEKVTVYSVGKFSREVCGGPHVDFTGQLGQFKIKKEEAAGNLNRRIYAILS</sequence>
<proteinExistence type="inferred from homology"/>
<dbReference type="FunFam" id="3.30.980.10:FF:000004">
    <property type="entry name" value="Alanine--tRNA ligase, cytoplasmic"/>
    <property type="match status" value="1"/>
</dbReference>
<evidence type="ECO:0000256" key="4">
    <source>
        <dbReference type="ARBA" id="ARBA00022598"/>
    </source>
</evidence>
<dbReference type="Pfam" id="PF07973">
    <property type="entry name" value="tRNA_SAD"/>
    <property type="match status" value="1"/>
</dbReference>
<dbReference type="GO" id="GO:0000049">
    <property type="term" value="F:tRNA binding"/>
    <property type="evidence" value="ECO:0007669"/>
    <property type="project" value="UniProtKB-KW"/>
</dbReference>
<dbReference type="InterPro" id="IPR018165">
    <property type="entry name" value="Ala-tRNA-synth_IIc_core"/>
</dbReference>
<dbReference type="InterPro" id="IPR045864">
    <property type="entry name" value="aa-tRNA-synth_II/BPL/LPL"/>
</dbReference>
<accession>A0A1F5YQE5</accession>
<dbReference type="STRING" id="1798371.A2W14_01075"/>
<dbReference type="Proteomes" id="UP000176665">
    <property type="component" value="Unassembled WGS sequence"/>
</dbReference>
<dbReference type="SUPFAM" id="SSF55681">
    <property type="entry name" value="Class II aaRS and biotin synthetases"/>
    <property type="match status" value="1"/>
</dbReference>
<dbReference type="GO" id="GO:0005524">
    <property type="term" value="F:ATP binding"/>
    <property type="evidence" value="ECO:0007669"/>
    <property type="project" value="UniProtKB-KW"/>
</dbReference>
<dbReference type="PANTHER" id="PTHR11777">
    <property type="entry name" value="ALANYL-TRNA SYNTHETASE"/>
    <property type="match status" value="1"/>
</dbReference>
<dbReference type="InterPro" id="IPR012947">
    <property type="entry name" value="tRNA_SAD"/>
</dbReference>
<evidence type="ECO:0000256" key="8">
    <source>
        <dbReference type="ARBA" id="ARBA00022917"/>
    </source>
</evidence>
<evidence type="ECO:0000256" key="9">
    <source>
        <dbReference type="ARBA" id="ARBA00023146"/>
    </source>
</evidence>
<comment type="similarity">
    <text evidence="1">Belongs to the class-II aminoacyl-tRNA synthetase family.</text>
</comment>
<keyword evidence="5" id="KW-0547">Nucleotide-binding</keyword>
<comment type="caution">
    <text evidence="11">The sequence shown here is derived from an EMBL/GenBank/DDBJ whole genome shotgun (WGS) entry which is preliminary data.</text>
</comment>
<dbReference type="Gene3D" id="3.30.930.10">
    <property type="entry name" value="Bira Bifunctional Protein, Domain 2"/>
    <property type="match status" value="1"/>
</dbReference>
<dbReference type="InterPro" id="IPR018163">
    <property type="entry name" value="Thr/Ala-tRNA-synth_IIc_edit"/>
</dbReference>
<evidence type="ECO:0000259" key="10">
    <source>
        <dbReference type="PROSITE" id="PS50860"/>
    </source>
</evidence>
<dbReference type="PROSITE" id="PS50860">
    <property type="entry name" value="AA_TRNA_LIGASE_II_ALA"/>
    <property type="match status" value="1"/>
</dbReference>
<keyword evidence="8" id="KW-0648">Protein biosynthesis</keyword>
<gene>
    <name evidence="11" type="ORF">A2W14_01075</name>
</gene>
<dbReference type="InterPro" id="IPR018164">
    <property type="entry name" value="Ala-tRNA-synth_IIc_N"/>
</dbReference>
<dbReference type="GO" id="GO:0004813">
    <property type="term" value="F:alanine-tRNA ligase activity"/>
    <property type="evidence" value="ECO:0007669"/>
    <property type="project" value="UniProtKB-EC"/>
</dbReference>
<evidence type="ECO:0000313" key="11">
    <source>
        <dbReference type="EMBL" id="OGG02304.1"/>
    </source>
</evidence>
<dbReference type="EMBL" id="MFJA01000067">
    <property type="protein sequence ID" value="OGG02304.1"/>
    <property type="molecule type" value="Genomic_DNA"/>
</dbReference>
<dbReference type="InterPro" id="IPR002318">
    <property type="entry name" value="Ala-tRNA-lgiase_IIc"/>
</dbReference>
<keyword evidence="3" id="KW-0820">tRNA-binding</keyword>
<dbReference type="InterPro" id="IPR050058">
    <property type="entry name" value="Ala-tRNA_ligase"/>
</dbReference>
<feature type="domain" description="Alanyl-transfer RNA synthetases family profile" evidence="10">
    <location>
        <begin position="2"/>
        <end position="612"/>
    </location>
</feature>
<evidence type="ECO:0000256" key="2">
    <source>
        <dbReference type="ARBA" id="ARBA00013168"/>
    </source>
</evidence>
<evidence type="ECO:0000256" key="5">
    <source>
        <dbReference type="ARBA" id="ARBA00022741"/>
    </source>
</evidence>
<keyword evidence="7" id="KW-0694">RNA-binding</keyword>
<evidence type="ECO:0000256" key="1">
    <source>
        <dbReference type="ARBA" id="ARBA00008226"/>
    </source>
</evidence>
<dbReference type="GO" id="GO:0002161">
    <property type="term" value="F:aminoacyl-tRNA deacylase activity"/>
    <property type="evidence" value="ECO:0007669"/>
    <property type="project" value="TreeGrafter"/>
</dbReference>
<dbReference type="GO" id="GO:0006419">
    <property type="term" value="P:alanyl-tRNA aminoacylation"/>
    <property type="evidence" value="ECO:0007669"/>
    <property type="project" value="InterPro"/>
</dbReference>
<dbReference type="PRINTS" id="PR00980">
    <property type="entry name" value="TRNASYNTHALA"/>
</dbReference>
<organism evidence="11 12">
    <name type="scientific">Candidatus Gottesmanbacteria bacterium RBG_16_37_8</name>
    <dbReference type="NCBI Taxonomy" id="1798371"/>
    <lineage>
        <taxon>Bacteria</taxon>
        <taxon>Candidatus Gottesmaniibacteriota</taxon>
    </lineage>
</organism>
<dbReference type="Gene3D" id="3.30.54.20">
    <property type="match status" value="1"/>
</dbReference>
<dbReference type="GO" id="GO:0005829">
    <property type="term" value="C:cytosol"/>
    <property type="evidence" value="ECO:0007669"/>
    <property type="project" value="TreeGrafter"/>
</dbReference>
<protein>
    <recommendedName>
        <fullName evidence="2">alanine--tRNA ligase</fullName>
        <ecNumber evidence="2">6.1.1.7</ecNumber>
    </recommendedName>
</protein>
<reference evidence="11 12" key="1">
    <citation type="journal article" date="2016" name="Nat. Commun.">
        <title>Thousands of microbial genomes shed light on interconnected biogeochemical processes in an aquifer system.</title>
        <authorList>
            <person name="Anantharaman K."/>
            <person name="Brown C.T."/>
            <person name="Hug L.A."/>
            <person name="Sharon I."/>
            <person name="Castelle C.J."/>
            <person name="Probst A.J."/>
            <person name="Thomas B.C."/>
            <person name="Singh A."/>
            <person name="Wilkins M.J."/>
            <person name="Karaoz U."/>
            <person name="Brodie E.L."/>
            <person name="Williams K.H."/>
            <person name="Hubbard S.S."/>
            <person name="Banfield J.F."/>
        </authorList>
    </citation>
    <scope>NUCLEOTIDE SEQUENCE [LARGE SCALE GENOMIC DNA]</scope>
</reference>
<dbReference type="CDD" id="cd00673">
    <property type="entry name" value="AlaRS_core"/>
    <property type="match status" value="1"/>
</dbReference>
<keyword evidence="6" id="KW-0067">ATP-binding</keyword>
<dbReference type="NCBIfam" id="NF002436">
    <property type="entry name" value="PRK01584.1"/>
    <property type="match status" value="1"/>
</dbReference>
<evidence type="ECO:0000256" key="7">
    <source>
        <dbReference type="ARBA" id="ARBA00022884"/>
    </source>
</evidence>
<dbReference type="InterPro" id="IPR018162">
    <property type="entry name" value="Ala-tRNA-ligase_IIc_anticod-bd"/>
</dbReference>
<dbReference type="PANTHER" id="PTHR11777:SF9">
    <property type="entry name" value="ALANINE--TRNA LIGASE, CYTOPLASMIC"/>
    <property type="match status" value="1"/>
</dbReference>
<dbReference type="Gene3D" id="3.30.980.10">
    <property type="entry name" value="Threonyl-trna Synthetase, Chain A, domain 2"/>
    <property type="match status" value="1"/>
</dbReference>
<dbReference type="SUPFAM" id="SSF55186">
    <property type="entry name" value="ThrRS/AlaRS common domain"/>
    <property type="match status" value="1"/>
</dbReference>
<keyword evidence="4" id="KW-0436">Ligase</keyword>
<evidence type="ECO:0000256" key="6">
    <source>
        <dbReference type="ARBA" id="ARBA00022840"/>
    </source>
</evidence>
<name>A0A1F5YQE5_9BACT</name>
<evidence type="ECO:0000256" key="3">
    <source>
        <dbReference type="ARBA" id="ARBA00022555"/>
    </source>
</evidence>
<dbReference type="SMART" id="SM00863">
    <property type="entry name" value="tRNA_SAD"/>
    <property type="match status" value="1"/>
</dbReference>
<dbReference type="AlphaFoldDB" id="A0A1F5YQE5"/>
<dbReference type="EC" id="6.1.1.7" evidence="2"/>